<dbReference type="EMBL" id="BAAAYV010000005">
    <property type="protein sequence ID" value="GAA3654256.1"/>
    <property type="molecule type" value="Genomic_DNA"/>
</dbReference>
<dbReference type="PRINTS" id="PR00039">
    <property type="entry name" value="HTHLYSR"/>
</dbReference>
<dbReference type="InterPro" id="IPR036388">
    <property type="entry name" value="WH-like_DNA-bd_sf"/>
</dbReference>
<name>A0ABP7BBV3_9MICO</name>
<protein>
    <recommendedName>
        <fullName evidence="5">HTH lysR-type domain-containing protein</fullName>
    </recommendedName>
</protein>
<dbReference type="PROSITE" id="PS50931">
    <property type="entry name" value="HTH_LYSR"/>
    <property type="match status" value="1"/>
</dbReference>
<comment type="similarity">
    <text evidence="1">Belongs to the LysR transcriptional regulatory family.</text>
</comment>
<dbReference type="CDD" id="cd05466">
    <property type="entry name" value="PBP2_LTTR_substrate"/>
    <property type="match status" value="1"/>
</dbReference>
<keyword evidence="7" id="KW-1185">Reference proteome</keyword>
<dbReference type="Pfam" id="PF03466">
    <property type="entry name" value="LysR_substrate"/>
    <property type="match status" value="1"/>
</dbReference>
<sequence length="293" mass="30822">MFSPPALEAFVAVLDSGTVSSAAARLFRTQPTVSRQLAALEAQIGGELFRRSSAGMMPTPLGERLEPLARDLVKRARRATDVMSALAAGQRDFVVACPEMTGVLVLAPFIAEGGAISDVVSAPPDEVYDRLRLGADFAVNTSPPPRGLQGMRLAAVTVKCEVPSGDPFATSTEVELSDLLARPFFIPGLGSAVWRAVQHSAETAGLSLELATRTANAPVAQARAAAGDGPAVVIEPPTFGLVHRPLVHEGQVLTCTLYAAWERGHYARDDIARAARDVADFLGAHSADFDVVA</sequence>
<evidence type="ECO:0000313" key="6">
    <source>
        <dbReference type="EMBL" id="GAA3654256.1"/>
    </source>
</evidence>
<dbReference type="PANTHER" id="PTHR30346">
    <property type="entry name" value="TRANSCRIPTIONAL DUAL REGULATOR HCAR-RELATED"/>
    <property type="match status" value="1"/>
</dbReference>
<dbReference type="PANTHER" id="PTHR30346:SF28">
    <property type="entry name" value="HTH-TYPE TRANSCRIPTIONAL REGULATOR CYNR"/>
    <property type="match status" value="1"/>
</dbReference>
<proteinExistence type="inferred from homology"/>
<dbReference type="SUPFAM" id="SSF53850">
    <property type="entry name" value="Periplasmic binding protein-like II"/>
    <property type="match status" value="1"/>
</dbReference>
<dbReference type="Gene3D" id="3.40.190.290">
    <property type="match status" value="1"/>
</dbReference>
<gene>
    <name evidence="6" type="ORF">GCM10022202_12930</name>
</gene>
<dbReference type="InterPro" id="IPR005119">
    <property type="entry name" value="LysR_subst-bd"/>
</dbReference>
<evidence type="ECO:0000256" key="3">
    <source>
        <dbReference type="ARBA" id="ARBA00023125"/>
    </source>
</evidence>
<feature type="domain" description="HTH lysR-type" evidence="5">
    <location>
        <begin position="2"/>
        <end position="59"/>
    </location>
</feature>
<dbReference type="InterPro" id="IPR036390">
    <property type="entry name" value="WH_DNA-bd_sf"/>
</dbReference>
<reference evidence="7" key="1">
    <citation type="journal article" date="2019" name="Int. J. Syst. Evol. Microbiol.">
        <title>The Global Catalogue of Microorganisms (GCM) 10K type strain sequencing project: providing services to taxonomists for standard genome sequencing and annotation.</title>
        <authorList>
            <consortium name="The Broad Institute Genomics Platform"/>
            <consortium name="The Broad Institute Genome Sequencing Center for Infectious Disease"/>
            <person name="Wu L."/>
            <person name="Ma J."/>
        </authorList>
    </citation>
    <scope>NUCLEOTIDE SEQUENCE [LARGE SCALE GENOMIC DNA]</scope>
    <source>
        <strain evidence="7">JCM 16546</strain>
    </source>
</reference>
<accession>A0ABP7BBV3</accession>
<dbReference type="Pfam" id="PF00126">
    <property type="entry name" value="HTH_1"/>
    <property type="match status" value="1"/>
</dbReference>
<comment type="caution">
    <text evidence="6">The sequence shown here is derived from an EMBL/GenBank/DDBJ whole genome shotgun (WGS) entry which is preliminary data.</text>
</comment>
<dbReference type="RefSeq" id="WP_221855037.1">
    <property type="nucleotide sequence ID" value="NZ_BAAAYV010000005.1"/>
</dbReference>
<dbReference type="Gene3D" id="1.10.10.10">
    <property type="entry name" value="Winged helix-like DNA-binding domain superfamily/Winged helix DNA-binding domain"/>
    <property type="match status" value="1"/>
</dbReference>
<evidence type="ECO:0000256" key="4">
    <source>
        <dbReference type="ARBA" id="ARBA00023163"/>
    </source>
</evidence>
<organism evidence="6 7">
    <name type="scientific">Microbacterium marinilacus</name>
    <dbReference type="NCBI Taxonomy" id="415209"/>
    <lineage>
        <taxon>Bacteria</taxon>
        <taxon>Bacillati</taxon>
        <taxon>Actinomycetota</taxon>
        <taxon>Actinomycetes</taxon>
        <taxon>Micrococcales</taxon>
        <taxon>Microbacteriaceae</taxon>
        <taxon>Microbacterium</taxon>
    </lineage>
</organism>
<dbReference type="SUPFAM" id="SSF46785">
    <property type="entry name" value="Winged helix' DNA-binding domain"/>
    <property type="match status" value="1"/>
</dbReference>
<dbReference type="Proteomes" id="UP001410795">
    <property type="component" value="Unassembled WGS sequence"/>
</dbReference>
<keyword evidence="3" id="KW-0238">DNA-binding</keyword>
<evidence type="ECO:0000313" key="7">
    <source>
        <dbReference type="Proteomes" id="UP001410795"/>
    </source>
</evidence>
<keyword evidence="4" id="KW-0804">Transcription</keyword>
<keyword evidence="2" id="KW-0805">Transcription regulation</keyword>
<evidence type="ECO:0000259" key="5">
    <source>
        <dbReference type="PROSITE" id="PS50931"/>
    </source>
</evidence>
<dbReference type="InterPro" id="IPR000847">
    <property type="entry name" value="LysR_HTH_N"/>
</dbReference>
<evidence type="ECO:0000256" key="1">
    <source>
        <dbReference type="ARBA" id="ARBA00009437"/>
    </source>
</evidence>
<evidence type="ECO:0000256" key="2">
    <source>
        <dbReference type="ARBA" id="ARBA00023015"/>
    </source>
</evidence>